<dbReference type="InterPro" id="IPR047930">
    <property type="entry name" value="Transpos_IS6"/>
</dbReference>
<comment type="function">
    <text evidence="1">Involved in the transposition of the insertion sequence.</text>
</comment>
<dbReference type="NCBIfam" id="NF033587">
    <property type="entry name" value="transpos_IS6"/>
    <property type="match status" value="1"/>
</dbReference>
<dbReference type="PROSITE" id="PS50994">
    <property type="entry name" value="INTEGRASE"/>
    <property type="match status" value="1"/>
</dbReference>
<evidence type="ECO:0000313" key="6">
    <source>
        <dbReference type="EMBL" id="CAD7578105.1"/>
    </source>
</evidence>
<dbReference type="InterPro" id="IPR052183">
    <property type="entry name" value="IS_Transposase"/>
</dbReference>
<protein>
    <submittedName>
        <fullName evidence="6">(California timema) hypothetical protein</fullName>
    </submittedName>
</protein>
<dbReference type="InterPro" id="IPR032874">
    <property type="entry name" value="DDE_dom"/>
</dbReference>
<dbReference type="EMBL" id="OE186843">
    <property type="protein sequence ID" value="CAD7578105.1"/>
    <property type="molecule type" value="Genomic_DNA"/>
</dbReference>
<dbReference type="AlphaFoldDB" id="A0A7R9JF02"/>
<evidence type="ECO:0000256" key="2">
    <source>
        <dbReference type="ARBA" id="ARBA00022578"/>
    </source>
</evidence>
<dbReference type="PANTHER" id="PTHR35528">
    <property type="entry name" value="BLL1675 PROTEIN"/>
    <property type="match status" value="1"/>
</dbReference>
<keyword evidence="2" id="KW-0815">Transposition</keyword>
<dbReference type="GO" id="GO:0003677">
    <property type="term" value="F:DNA binding"/>
    <property type="evidence" value="ECO:0007669"/>
    <property type="project" value="UniProtKB-KW"/>
</dbReference>
<dbReference type="GO" id="GO:0006310">
    <property type="term" value="P:DNA recombination"/>
    <property type="evidence" value="ECO:0007669"/>
    <property type="project" value="UniProtKB-KW"/>
</dbReference>
<dbReference type="GO" id="GO:0015074">
    <property type="term" value="P:DNA integration"/>
    <property type="evidence" value="ECO:0007669"/>
    <property type="project" value="InterPro"/>
</dbReference>
<feature type="domain" description="Integrase catalytic" evidence="5">
    <location>
        <begin position="32"/>
        <end position="193"/>
    </location>
</feature>
<accession>A0A7R9JF02</accession>
<dbReference type="SUPFAM" id="SSF53098">
    <property type="entry name" value="Ribonuclease H-like"/>
    <property type="match status" value="1"/>
</dbReference>
<keyword evidence="4" id="KW-0233">DNA recombination</keyword>
<dbReference type="Pfam" id="PF13610">
    <property type="entry name" value="DDE_Tnp_IS240"/>
    <property type="match status" value="1"/>
</dbReference>
<name>A0A7R9JF02_TIMCA</name>
<evidence type="ECO:0000256" key="1">
    <source>
        <dbReference type="ARBA" id="ARBA00002286"/>
    </source>
</evidence>
<dbReference type="PANTHER" id="PTHR35528:SF3">
    <property type="entry name" value="BLL1675 PROTEIN"/>
    <property type="match status" value="1"/>
</dbReference>
<organism evidence="6">
    <name type="scientific">Timema californicum</name>
    <name type="common">California timema</name>
    <name type="synonym">Walking stick</name>
    <dbReference type="NCBI Taxonomy" id="61474"/>
    <lineage>
        <taxon>Eukaryota</taxon>
        <taxon>Metazoa</taxon>
        <taxon>Ecdysozoa</taxon>
        <taxon>Arthropoda</taxon>
        <taxon>Hexapoda</taxon>
        <taxon>Insecta</taxon>
        <taxon>Pterygota</taxon>
        <taxon>Neoptera</taxon>
        <taxon>Polyneoptera</taxon>
        <taxon>Phasmatodea</taxon>
        <taxon>Timematodea</taxon>
        <taxon>Timematoidea</taxon>
        <taxon>Timematidae</taxon>
        <taxon>Timema</taxon>
    </lineage>
</organism>
<gene>
    <name evidence="6" type="ORF">TCMB3V08_LOCUS10646</name>
</gene>
<keyword evidence="3" id="KW-0238">DNA-binding</keyword>
<evidence type="ECO:0000256" key="4">
    <source>
        <dbReference type="ARBA" id="ARBA00023172"/>
    </source>
</evidence>
<proteinExistence type="predicted"/>
<reference evidence="6" key="1">
    <citation type="submission" date="2020-11" db="EMBL/GenBank/DDBJ databases">
        <authorList>
            <person name="Tran Van P."/>
        </authorList>
    </citation>
    <scope>NUCLEOTIDE SEQUENCE</scope>
</reference>
<dbReference type="InterPro" id="IPR001584">
    <property type="entry name" value="Integrase_cat-core"/>
</dbReference>
<evidence type="ECO:0000259" key="5">
    <source>
        <dbReference type="PROSITE" id="PS50994"/>
    </source>
</evidence>
<evidence type="ECO:0000256" key="3">
    <source>
        <dbReference type="ARBA" id="ARBA00023125"/>
    </source>
</evidence>
<dbReference type="GO" id="GO:0032196">
    <property type="term" value="P:transposition"/>
    <property type="evidence" value="ECO:0007669"/>
    <property type="project" value="UniProtKB-KW"/>
</dbReference>
<dbReference type="InterPro" id="IPR012337">
    <property type="entry name" value="RNaseH-like_sf"/>
</dbReference>
<dbReference type="Gene3D" id="3.30.420.10">
    <property type="entry name" value="Ribonuclease H-like superfamily/Ribonuclease H"/>
    <property type="match status" value="1"/>
</dbReference>
<sequence>MMAERGITLDHSTLHRWVVRLIPLMNKTFRKYKRQTSKHWRMDETYIKVKGKWQYLYRAVDKYGKTIDFLLTARRDTAAALRFFKKAISQHGTPEVVTIDKSGANTAALKVINKDKPEKEAIGILQNKYLNNMIEQDHRNIKRRIRPMLGLKSFRFAKIILGGIELIHMIRKGQFQHPGGTGLSNAQQFYLLAA</sequence>
<dbReference type="InterPro" id="IPR036397">
    <property type="entry name" value="RNaseH_sf"/>
</dbReference>